<proteinExistence type="predicted"/>
<reference evidence="3" key="1">
    <citation type="submission" date="2022-11" db="EMBL/GenBank/DDBJ databases">
        <authorList>
            <person name="Petersen C."/>
        </authorList>
    </citation>
    <scope>NUCLEOTIDE SEQUENCE</scope>
    <source>
        <strain evidence="3">IBT 34128</strain>
    </source>
</reference>
<evidence type="ECO:0000313" key="3">
    <source>
        <dbReference type="EMBL" id="KAJ5091336.1"/>
    </source>
</evidence>
<dbReference type="Pfam" id="PF13391">
    <property type="entry name" value="HNH_2"/>
    <property type="match status" value="1"/>
</dbReference>
<dbReference type="RefSeq" id="XP_056509534.1">
    <property type="nucleotide sequence ID" value="XM_056656734.1"/>
</dbReference>
<sequence>MSQQSLSPSVSSNNLNSFLEARQTLDRKLAGYKPLGPDDSNTDFLQVFFKYLGPDGQANLAEDVHQCVDDDGIRQLVRSLDTGLLRPMRANGGITSPFISPRFGVEDSIENLLADDTHSLNREQQRLRNHCLARDGQRCVITNAWNSGYTQRPNPSVHAPLVAAHIIPFALGQFQENAPDDRYRHASIWTNLNRYFPELRSRLHFSSEDINEEQNVMMMVGAFHDEFGSFHFVLEATETPNRYRLKEFSNFASLFLPLLPQNRIVILNSHDGRYPPPNPILLAVHAAVGNILNLTAHGEKIEELKQELGDMGGGLARDGSTRIGDLLSVSKLSLLSTVTNNRPEKKKQRRLPPIFTGAENESPNVTR</sequence>
<dbReference type="Proteomes" id="UP001141434">
    <property type="component" value="Unassembled WGS sequence"/>
</dbReference>
<organism evidence="3 4">
    <name type="scientific">Penicillium alfredii</name>
    <dbReference type="NCBI Taxonomy" id="1506179"/>
    <lineage>
        <taxon>Eukaryota</taxon>
        <taxon>Fungi</taxon>
        <taxon>Dikarya</taxon>
        <taxon>Ascomycota</taxon>
        <taxon>Pezizomycotina</taxon>
        <taxon>Eurotiomycetes</taxon>
        <taxon>Eurotiomycetidae</taxon>
        <taxon>Eurotiales</taxon>
        <taxon>Aspergillaceae</taxon>
        <taxon>Penicillium</taxon>
    </lineage>
</organism>
<gene>
    <name evidence="3" type="ORF">NUU61_006206</name>
</gene>
<feature type="domain" description="HNH nuclease" evidence="2">
    <location>
        <begin position="139"/>
        <end position="234"/>
    </location>
</feature>
<evidence type="ECO:0000259" key="2">
    <source>
        <dbReference type="Pfam" id="PF13391"/>
    </source>
</evidence>
<name>A0A9W9K3I8_9EURO</name>
<evidence type="ECO:0000313" key="4">
    <source>
        <dbReference type="Proteomes" id="UP001141434"/>
    </source>
</evidence>
<dbReference type="AlphaFoldDB" id="A0A9W9K3I8"/>
<accession>A0A9W9K3I8</accession>
<dbReference type="OrthoDB" id="2104739at2759"/>
<protein>
    <recommendedName>
        <fullName evidence="2">HNH nuclease domain-containing protein</fullName>
    </recommendedName>
</protein>
<dbReference type="InterPro" id="IPR003615">
    <property type="entry name" value="HNH_nuc"/>
</dbReference>
<comment type="caution">
    <text evidence="3">The sequence shown here is derived from an EMBL/GenBank/DDBJ whole genome shotgun (WGS) entry which is preliminary data.</text>
</comment>
<reference evidence="3" key="2">
    <citation type="journal article" date="2023" name="IMA Fungus">
        <title>Comparative genomic study of the Penicillium genus elucidates a diverse pangenome and 15 lateral gene transfer events.</title>
        <authorList>
            <person name="Petersen C."/>
            <person name="Sorensen T."/>
            <person name="Nielsen M.R."/>
            <person name="Sondergaard T.E."/>
            <person name="Sorensen J.L."/>
            <person name="Fitzpatrick D.A."/>
            <person name="Frisvad J.C."/>
            <person name="Nielsen K.L."/>
        </authorList>
    </citation>
    <scope>NUCLEOTIDE SEQUENCE</scope>
    <source>
        <strain evidence="3">IBT 34128</strain>
    </source>
</reference>
<evidence type="ECO:0000256" key="1">
    <source>
        <dbReference type="SAM" id="MobiDB-lite"/>
    </source>
</evidence>
<feature type="region of interest" description="Disordered" evidence="1">
    <location>
        <begin position="339"/>
        <end position="367"/>
    </location>
</feature>
<keyword evidence="4" id="KW-1185">Reference proteome</keyword>
<dbReference type="GeneID" id="81395903"/>
<dbReference type="EMBL" id="JAPMSZ010000009">
    <property type="protein sequence ID" value="KAJ5091336.1"/>
    <property type="molecule type" value="Genomic_DNA"/>
</dbReference>